<sequence length="359" mass="38527">MRNLTKVIIALFAVLAVSCTLDEVKDRAVISPVGAPVLTAPETGASYVLKPESAAAQIERFVWTSADFGGPVEINYTVEIDKKGNNFANVQSLGSIKAENQLSVTQEAMNTAVLNLDAIPFTPADYDVRIKAATGLFTPMYSDIITITVTGYTTENPKLWIPGGYQAASGYGSDWTHSSAPQLSASGFGKVDFEGYVNFEGTGAKYKYSAQPSWTGTNYGAGADAGKISTTGGDIDMPAAGYYRVEVDTEKLTQKLTATAWGITGDATPGGWPTDATPKPDIVMNYDKDTKLWTATSHLKAAKIKFRANFAWDINFGDDGADGTLEYGKADISVPSEGNYTITLDLSNPREYTYTLKKN</sequence>
<dbReference type="Proteomes" id="UP001261871">
    <property type="component" value="Unassembled WGS sequence"/>
</dbReference>
<dbReference type="CDD" id="cd12967">
    <property type="entry name" value="CBM_SusE-F_like_u1"/>
    <property type="match status" value="1"/>
</dbReference>
<evidence type="ECO:0000313" key="2">
    <source>
        <dbReference type="EMBL" id="MDR6846806.1"/>
    </source>
</evidence>
<dbReference type="Gene3D" id="2.60.40.3620">
    <property type="match status" value="2"/>
</dbReference>
<dbReference type="CDD" id="cd12956">
    <property type="entry name" value="CBM_SusE-F_like"/>
    <property type="match status" value="1"/>
</dbReference>
<dbReference type="InterPro" id="IPR025970">
    <property type="entry name" value="SusE"/>
</dbReference>
<keyword evidence="3" id="KW-1185">Reference proteome</keyword>
<protein>
    <recommendedName>
        <fullName evidence="1">SusE outer membrane protein domain-containing protein</fullName>
    </recommendedName>
</protein>
<dbReference type="EMBL" id="JAVDTX010000009">
    <property type="protein sequence ID" value="MDR6846806.1"/>
    <property type="molecule type" value="Genomic_DNA"/>
</dbReference>
<name>A0ABU1S705_9FLAO</name>
<dbReference type="Pfam" id="PF14292">
    <property type="entry name" value="SusE"/>
    <property type="match status" value="1"/>
</dbReference>
<reference evidence="2 3" key="1">
    <citation type="submission" date="2023-07" db="EMBL/GenBank/DDBJ databases">
        <title>Sorghum-associated microbial communities from plants grown in Nebraska, USA.</title>
        <authorList>
            <person name="Schachtman D."/>
        </authorList>
    </citation>
    <scope>NUCLEOTIDE SEQUENCE [LARGE SCALE GENOMIC DNA]</scope>
    <source>
        <strain evidence="2 3">BE124</strain>
    </source>
</reference>
<evidence type="ECO:0000259" key="1">
    <source>
        <dbReference type="Pfam" id="PF14292"/>
    </source>
</evidence>
<gene>
    <name evidence="2" type="ORF">J2W95_003529</name>
</gene>
<evidence type="ECO:0000313" key="3">
    <source>
        <dbReference type="Proteomes" id="UP001261871"/>
    </source>
</evidence>
<proteinExistence type="predicted"/>
<dbReference type="PROSITE" id="PS51257">
    <property type="entry name" value="PROKAR_LIPOPROTEIN"/>
    <property type="match status" value="1"/>
</dbReference>
<comment type="caution">
    <text evidence="2">The sequence shown here is derived from an EMBL/GenBank/DDBJ whole genome shotgun (WGS) entry which is preliminary data.</text>
</comment>
<feature type="domain" description="SusE outer membrane protein" evidence="1">
    <location>
        <begin position="26"/>
        <end position="131"/>
    </location>
</feature>
<accession>A0ABU1S705</accession>
<dbReference type="RefSeq" id="WP_310009292.1">
    <property type="nucleotide sequence ID" value="NZ_JAVDTX010000009.1"/>
</dbReference>
<organism evidence="2 3">
    <name type="scientific">Flavobacterium granuli</name>
    <dbReference type="NCBI Taxonomy" id="280093"/>
    <lineage>
        <taxon>Bacteria</taxon>
        <taxon>Pseudomonadati</taxon>
        <taxon>Bacteroidota</taxon>
        <taxon>Flavobacteriia</taxon>
        <taxon>Flavobacteriales</taxon>
        <taxon>Flavobacteriaceae</taxon>
        <taxon>Flavobacterium</taxon>
    </lineage>
</organism>